<dbReference type="Pfam" id="PF00076">
    <property type="entry name" value="RRM_1"/>
    <property type="match status" value="1"/>
</dbReference>
<evidence type="ECO:0000313" key="5">
    <source>
        <dbReference type="EMBL" id="CAF3422096.1"/>
    </source>
</evidence>
<dbReference type="EMBL" id="CAJNYD010002517">
    <property type="protein sequence ID" value="CAF3422096.1"/>
    <property type="molecule type" value="Genomic_DNA"/>
</dbReference>
<reference evidence="5" key="1">
    <citation type="submission" date="2021-02" db="EMBL/GenBank/DDBJ databases">
        <authorList>
            <person name="Nowell W R."/>
        </authorList>
    </citation>
    <scope>NUCLEOTIDE SEQUENCE</scope>
</reference>
<feature type="compositionally biased region" description="Low complexity" evidence="3">
    <location>
        <begin position="242"/>
        <end position="254"/>
    </location>
</feature>
<dbReference type="EMBL" id="CAJOBO010003116">
    <property type="protein sequence ID" value="CAF4481347.1"/>
    <property type="molecule type" value="Genomic_DNA"/>
</dbReference>
<dbReference type="SMART" id="SM00360">
    <property type="entry name" value="RRM"/>
    <property type="match status" value="1"/>
</dbReference>
<gene>
    <name evidence="6" type="ORF">HFQ381_LOCUS26285</name>
    <name evidence="5" type="ORF">LUA448_LOCUS19524</name>
</gene>
<evidence type="ECO:0000256" key="2">
    <source>
        <dbReference type="PROSITE-ProRule" id="PRU00176"/>
    </source>
</evidence>
<dbReference type="GO" id="GO:0016607">
    <property type="term" value="C:nuclear speck"/>
    <property type="evidence" value="ECO:0007669"/>
    <property type="project" value="TreeGrafter"/>
</dbReference>
<dbReference type="GO" id="GO:0016973">
    <property type="term" value="P:poly(A)+ mRNA export from nucleus"/>
    <property type="evidence" value="ECO:0007669"/>
    <property type="project" value="TreeGrafter"/>
</dbReference>
<feature type="region of interest" description="Disordered" evidence="3">
    <location>
        <begin position="236"/>
        <end position="307"/>
    </location>
</feature>
<dbReference type="Gene3D" id="3.30.70.330">
    <property type="match status" value="1"/>
</dbReference>
<accession>A0A818BTU3</accession>
<dbReference type="GO" id="GO:0003729">
    <property type="term" value="F:mRNA binding"/>
    <property type="evidence" value="ECO:0007669"/>
    <property type="project" value="TreeGrafter"/>
</dbReference>
<name>A0A818BTU3_9BILA</name>
<evidence type="ECO:0000259" key="4">
    <source>
        <dbReference type="PROSITE" id="PS50102"/>
    </source>
</evidence>
<dbReference type="PANTHER" id="PTHR19965">
    <property type="entry name" value="RNA AND EXPORT FACTOR BINDING PROTEIN"/>
    <property type="match status" value="1"/>
</dbReference>
<feature type="region of interest" description="Disordered" evidence="3">
    <location>
        <begin position="433"/>
        <end position="464"/>
    </location>
</feature>
<dbReference type="InterPro" id="IPR035979">
    <property type="entry name" value="RBD_domain_sf"/>
</dbReference>
<dbReference type="InterPro" id="IPR051229">
    <property type="entry name" value="ALYREF_mRNA_export"/>
</dbReference>
<protein>
    <recommendedName>
        <fullName evidence="4">RRM domain-containing protein</fullName>
    </recommendedName>
</protein>
<organism evidence="5 7">
    <name type="scientific">Rotaria socialis</name>
    <dbReference type="NCBI Taxonomy" id="392032"/>
    <lineage>
        <taxon>Eukaryota</taxon>
        <taxon>Metazoa</taxon>
        <taxon>Spiralia</taxon>
        <taxon>Gnathifera</taxon>
        <taxon>Rotifera</taxon>
        <taxon>Eurotatoria</taxon>
        <taxon>Bdelloidea</taxon>
        <taxon>Philodinida</taxon>
        <taxon>Philodinidae</taxon>
        <taxon>Rotaria</taxon>
    </lineage>
</organism>
<evidence type="ECO:0000256" key="3">
    <source>
        <dbReference type="SAM" id="MobiDB-lite"/>
    </source>
</evidence>
<feature type="domain" description="RRM" evidence="4">
    <location>
        <begin position="355"/>
        <end position="426"/>
    </location>
</feature>
<dbReference type="PANTHER" id="PTHR19965:SF96">
    <property type="entry name" value="POLYMERASE DELTA-INTERACTING PROTEIN 3"/>
    <property type="match status" value="1"/>
</dbReference>
<evidence type="ECO:0000313" key="6">
    <source>
        <dbReference type="EMBL" id="CAF4481347.1"/>
    </source>
</evidence>
<evidence type="ECO:0000313" key="7">
    <source>
        <dbReference type="Proteomes" id="UP000663833"/>
    </source>
</evidence>
<dbReference type="InterPro" id="IPR000504">
    <property type="entry name" value="RRM_dom"/>
</dbReference>
<comment type="caution">
    <text evidence="5">The sequence shown here is derived from an EMBL/GenBank/DDBJ whole genome shotgun (WGS) entry which is preliminary data.</text>
</comment>
<feature type="compositionally biased region" description="Polar residues" evidence="3">
    <location>
        <begin position="18"/>
        <end position="39"/>
    </location>
</feature>
<feature type="compositionally biased region" description="Polar residues" evidence="3">
    <location>
        <begin position="446"/>
        <end position="464"/>
    </location>
</feature>
<sequence length="502" mass="54884">MSKNTGSNRISALKRLSKPSSLNNMNRGQSIGSKNSSVQDARDLLQSRNKVSFDARQLLSRQSSKILTKTIIRNNLLSNKKDIGSNDGKMVVITGLEDMKMKDGRLIPTTTMGSSEVEKKKKIFAVGPSTYVTIRNNNNNNNDNNTVSSTQSTGKISLTKTIKNPFVRTQDDIQPSQTANSLLSLYDRKVAVSFVNDKCQKIPQSSQVIATSSSSSSSLSIQQYHQPPIVKRLHDASIQTTPSSSSSSRSPIRMSSHRRHPSTTIDDEDRVSHQTIDDDLYEPSVKRTASSARKTTTTSTTTTTTDKEMQGSSIVLPTGSVKRTSAGVPISSRITSNTSTVSKPTSTIQSNSTPGTILVTNLQPSVTEEDVIELFGEIGPINEITTLSQGCVQIIYAKREHGEQAVAKYHNRLLDGQFMYVSLQQLSSYSTIQNSKKTHNDEQPTKENGASNISTSTADQPLKLNSTNNTAKKIVIDPAFIRQALFHPTNSTANPVQFQVKL</sequence>
<dbReference type="Proteomes" id="UP000663851">
    <property type="component" value="Unassembled WGS sequence"/>
</dbReference>
<feature type="compositionally biased region" description="Low complexity" evidence="3">
    <location>
        <begin position="286"/>
        <end position="304"/>
    </location>
</feature>
<proteinExistence type="predicted"/>
<dbReference type="PROSITE" id="PS50102">
    <property type="entry name" value="RRM"/>
    <property type="match status" value="1"/>
</dbReference>
<feature type="region of interest" description="Disordered" evidence="3">
    <location>
        <begin position="1"/>
        <end position="41"/>
    </location>
</feature>
<dbReference type="InterPro" id="IPR012677">
    <property type="entry name" value="Nucleotide-bd_a/b_plait_sf"/>
</dbReference>
<dbReference type="SUPFAM" id="SSF54928">
    <property type="entry name" value="RNA-binding domain, RBD"/>
    <property type="match status" value="1"/>
</dbReference>
<evidence type="ECO:0000256" key="1">
    <source>
        <dbReference type="ARBA" id="ARBA00022884"/>
    </source>
</evidence>
<dbReference type="Proteomes" id="UP000663833">
    <property type="component" value="Unassembled WGS sequence"/>
</dbReference>
<dbReference type="AlphaFoldDB" id="A0A818BTU3"/>
<keyword evidence="1 2" id="KW-0694">RNA-binding</keyword>
<feature type="compositionally biased region" description="Polar residues" evidence="3">
    <location>
        <begin position="1"/>
        <end position="10"/>
    </location>
</feature>